<dbReference type="CDD" id="cd00121">
    <property type="entry name" value="MATH"/>
    <property type="match status" value="2"/>
</dbReference>
<evidence type="ECO:0000259" key="1">
    <source>
        <dbReference type="PROSITE" id="PS50144"/>
    </source>
</evidence>
<organism evidence="2 3">
    <name type="scientific">Capsella rubella</name>
    <dbReference type="NCBI Taxonomy" id="81985"/>
    <lineage>
        <taxon>Eukaryota</taxon>
        <taxon>Viridiplantae</taxon>
        <taxon>Streptophyta</taxon>
        <taxon>Embryophyta</taxon>
        <taxon>Tracheophyta</taxon>
        <taxon>Spermatophyta</taxon>
        <taxon>Magnoliopsida</taxon>
        <taxon>eudicotyledons</taxon>
        <taxon>Gunneridae</taxon>
        <taxon>Pentapetalae</taxon>
        <taxon>rosids</taxon>
        <taxon>malvids</taxon>
        <taxon>Brassicales</taxon>
        <taxon>Brassicaceae</taxon>
        <taxon>Camelineae</taxon>
        <taxon>Capsella</taxon>
    </lineage>
</organism>
<feature type="domain" description="MATH" evidence="1">
    <location>
        <begin position="181"/>
        <end position="303"/>
    </location>
</feature>
<dbReference type="SMART" id="SM00061">
    <property type="entry name" value="MATH"/>
    <property type="match status" value="2"/>
</dbReference>
<dbReference type="SUPFAM" id="SSF49599">
    <property type="entry name" value="TRAF domain-like"/>
    <property type="match status" value="2"/>
</dbReference>
<dbReference type="InterPro" id="IPR002083">
    <property type="entry name" value="MATH/TRAF_dom"/>
</dbReference>
<dbReference type="PROSITE" id="PS50144">
    <property type="entry name" value="MATH"/>
    <property type="match status" value="2"/>
</dbReference>
<accession>R0H9N8</accession>
<dbReference type="eggNOG" id="KOG1987">
    <property type="taxonomic scope" value="Eukaryota"/>
</dbReference>
<dbReference type="InterPro" id="IPR008974">
    <property type="entry name" value="TRAF-like"/>
</dbReference>
<evidence type="ECO:0000313" key="3">
    <source>
        <dbReference type="Proteomes" id="UP000029121"/>
    </source>
</evidence>
<dbReference type="Pfam" id="PF22486">
    <property type="entry name" value="MATH_2"/>
    <property type="match status" value="2"/>
</dbReference>
<dbReference type="PANTHER" id="PTHR46162">
    <property type="entry name" value="TRAF-LIKE FAMILY PROTEIN"/>
    <property type="match status" value="1"/>
</dbReference>
<name>R0H9N8_9BRAS</name>
<dbReference type="EMBL" id="KB870809">
    <property type="protein sequence ID" value="EOA26084.1"/>
    <property type="molecule type" value="Genomic_DNA"/>
</dbReference>
<proteinExistence type="predicted"/>
<dbReference type="Proteomes" id="UP000029121">
    <property type="component" value="Unassembled WGS sequence"/>
</dbReference>
<protein>
    <recommendedName>
        <fullName evidence="1">MATH domain-containing protein</fullName>
    </recommendedName>
</protein>
<dbReference type="AlphaFoldDB" id="R0H9N8"/>
<feature type="domain" description="MATH" evidence="1">
    <location>
        <begin position="27"/>
        <end position="162"/>
    </location>
</feature>
<keyword evidence="3" id="KW-1185">Reference proteome</keyword>
<dbReference type="PANTHER" id="PTHR46162:SF58">
    <property type="entry name" value="TRAF-LIKE FAMILY PROTEIN"/>
    <property type="match status" value="1"/>
</dbReference>
<sequence length="313" mass="35595">MKITCIGSQEHEKLMLPLAAYFRVRPPTTYSITFDSYEKMAKLVNDGYYESLPFTSGGFNWTFKIYPNGNKKDAAAPGWVSVYVKIDNSFCVTNPQDVYAEIKFFLYNGVTRLYYTHQESEPVKFDDVKPEWGVASFVTSACFVNPTAYLYDGGKCEFGVDIFVTHRSKREVFSYDVNVTNPIYTWCLPNFSTLCHCSYTSHTFCSGDRNWVLKVYPNGDGCAKDKYLSLYLLSVDNEINYVKATLRVLNQTPCNNVVKPVEGWPKATCNNGWGFQEFIALADLKDPCKGFLVNDVLRVQVEITAFSKHTPLN</sequence>
<gene>
    <name evidence="2" type="ORF">CARUB_v10019503mg</name>
</gene>
<dbReference type="Gene3D" id="2.60.210.10">
    <property type="entry name" value="Apoptosis, Tumor Necrosis Factor Receptor Associated Protein 2, Chain A"/>
    <property type="match status" value="2"/>
</dbReference>
<evidence type="ECO:0000313" key="2">
    <source>
        <dbReference type="EMBL" id="EOA26084.1"/>
    </source>
</evidence>
<reference evidence="3" key="1">
    <citation type="journal article" date="2013" name="Nat. Genet.">
        <title>The Capsella rubella genome and the genomic consequences of rapid mating system evolution.</title>
        <authorList>
            <person name="Slotte T."/>
            <person name="Hazzouri K.M."/>
            <person name="Agren J.A."/>
            <person name="Koenig D."/>
            <person name="Maumus F."/>
            <person name="Guo Y.L."/>
            <person name="Steige K."/>
            <person name="Platts A.E."/>
            <person name="Escobar J.S."/>
            <person name="Newman L.K."/>
            <person name="Wang W."/>
            <person name="Mandakova T."/>
            <person name="Vello E."/>
            <person name="Smith L.M."/>
            <person name="Henz S.R."/>
            <person name="Steffen J."/>
            <person name="Takuno S."/>
            <person name="Brandvain Y."/>
            <person name="Coop G."/>
            <person name="Andolfatto P."/>
            <person name="Hu T.T."/>
            <person name="Blanchette M."/>
            <person name="Clark R.M."/>
            <person name="Quesneville H."/>
            <person name="Nordborg M."/>
            <person name="Gaut B.S."/>
            <person name="Lysak M.A."/>
            <person name="Jenkins J."/>
            <person name="Grimwood J."/>
            <person name="Chapman J."/>
            <person name="Prochnik S."/>
            <person name="Shu S."/>
            <person name="Rokhsar D."/>
            <person name="Schmutz J."/>
            <person name="Weigel D."/>
            <person name="Wright S.I."/>
        </authorList>
    </citation>
    <scope>NUCLEOTIDE SEQUENCE [LARGE SCALE GENOMIC DNA]</scope>
    <source>
        <strain evidence="3">cv. Monte Gargano</strain>
    </source>
</reference>